<evidence type="ECO:0000256" key="1">
    <source>
        <dbReference type="ARBA" id="ARBA00009084"/>
    </source>
</evidence>
<dbReference type="EMBL" id="LGSW01000010">
    <property type="protein sequence ID" value="KND20330.1"/>
    <property type="molecule type" value="Genomic_DNA"/>
</dbReference>
<dbReference type="InterPro" id="IPR000362">
    <property type="entry name" value="Fumarate_lyase_fam"/>
</dbReference>
<comment type="similarity">
    <text evidence="1 3">Belongs to the class-II fumarase/aspartase family. Fumarase subfamily.</text>
</comment>
<comment type="subcellular location">
    <subcellularLocation>
        <location evidence="3">Cytoplasm</location>
    </subcellularLocation>
</comment>
<comment type="caution">
    <text evidence="6">The sequence shown here is derived from an EMBL/GenBank/DDBJ whole genome shotgun (WGS) entry which is preliminary data.</text>
</comment>
<comment type="miscellaneous">
    <text evidence="3">There are 2 substrate-binding sites: the catalytic A site, and the non-catalytic B site that may play a role in the transfer of substrate or product between the active site and the solvent. Alternatively, the B site may bind allosteric effectors.</text>
</comment>
<comment type="function">
    <text evidence="3">Involved in the TCA cycle. Catalyzes the stereospecific interconversion of fumarate to L-malate.</text>
</comment>
<dbReference type="InterPro" id="IPR020557">
    <property type="entry name" value="Fumarate_lyase_CS"/>
</dbReference>
<dbReference type="InterPro" id="IPR022761">
    <property type="entry name" value="Fumarate_lyase_N"/>
</dbReference>
<dbReference type="Gene3D" id="1.20.200.10">
    <property type="entry name" value="Fumarase/aspartase (Central domain)"/>
    <property type="match status" value="1"/>
</dbReference>
<feature type="site" description="Important for catalytic activity" evidence="3">
    <location>
        <position position="339"/>
    </location>
</feature>
<dbReference type="CDD" id="cd01362">
    <property type="entry name" value="Fumarase_classII"/>
    <property type="match status" value="1"/>
</dbReference>
<dbReference type="Pfam" id="PF10415">
    <property type="entry name" value="FumaraseC_C"/>
    <property type="match status" value="1"/>
</dbReference>
<dbReference type="Gene3D" id="1.10.275.10">
    <property type="entry name" value="Fumarase/aspartase (N-terminal domain)"/>
    <property type="match status" value="1"/>
</dbReference>
<feature type="active site" description="Proton donor/acceptor" evidence="3">
    <location>
        <position position="196"/>
    </location>
</feature>
<keyword evidence="3" id="KW-0963">Cytoplasm</keyword>
<evidence type="ECO:0000256" key="2">
    <source>
        <dbReference type="ARBA" id="ARBA00023239"/>
    </source>
</evidence>
<dbReference type="Pfam" id="PF00206">
    <property type="entry name" value="Lyase_1"/>
    <property type="match status" value="1"/>
</dbReference>
<proteinExistence type="inferred from homology"/>
<feature type="active site" evidence="3">
    <location>
        <position position="326"/>
    </location>
</feature>
<feature type="domain" description="Fumarase C C-terminal" evidence="5">
    <location>
        <begin position="416"/>
        <end position="468"/>
    </location>
</feature>
<protein>
    <recommendedName>
        <fullName evidence="3">Fumarate hydratase class II</fullName>
        <shortName evidence="3">Fumarase C</shortName>
        <ecNumber evidence="3">4.2.1.2</ecNumber>
    </recommendedName>
    <alternativeName>
        <fullName evidence="3">Aerobic fumarase</fullName>
    </alternativeName>
    <alternativeName>
        <fullName evidence="3">Iron-independent fumarase</fullName>
    </alternativeName>
</protein>
<evidence type="ECO:0000259" key="5">
    <source>
        <dbReference type="Pfam" id="PF10415"/>
    </source>
</evidence>
<feature type="binding site" evidence="3">
    <location>
        <begin position="147"/>
        <end position="149"/>
    </location>
    <ligand>
        <name>substrate</name>
    </ligand>
</feature>
<feature type="binding site" evidence="3">
    <location>
        <begin position="332"/>
        <end position="334"/>
    </location>
    <ligand>
        <name>substrate</name>
    </ligand>
</feature>
<dbReference type="Proteomes" id="UP000053900">
    <property type="component" value="Unassembled WGS sequence"/>
</dbReference>
<gene>
    <name evidence="3" type="primary">fumC</name>
    <name evidence="6" type="ORF">AFK20_09955</name>
</gene>
<sequence length="471" mass="50876">MTTDNQTDTQQFRSEKDTMGAVNVPIDAYWGAQTERSRNNFKIGGETLSQPLIEAMALVKKAAAITNAKLGRISDDKRDLIVQAADEIINGALRDQFPLVVWQTGSGTQSNMNMNEVIANRANELAGQGKGRYQPIHPNDDVNHAQSTNDSFPTAIRVAAARQIVYLLIPAVQKLRDTLASKAEQFAGIVKIGRTHLQDATPLTLGQEFSGYVSQLDHALIRLDAALQGLYELPLGGTAVGTGLNAHPDYAEQVAQTLAALTDVPFVTAPNKFEALAARDAEVFASGALKTLAASLNKIANDVRWLASGPRCGIGELKIPENEPGSSIMPGKVNPTQSEAMTMVVAQVMGNDVTINMAGASGNFELNVFMPVIGYNLLQSIRLLADTCDSFNDHCAVGIEPVTEKIDYFLHNSLMLVTALNRHVGYENAAKIAKTAYKENKTLKQVAVELGLLTDAQFDEWVKPEAMTSPK</sequence>
<feature type="binding site" evidence="3">
    <location>
        <begin position="106"/>
        <end position="108"/>
    </location>
    <ligand>
        <name>substrate</name>
    </ligand>
</feature>
<evidence type="ECO:0000256" key="3">
    <source>
        <dbReference type="HAMAP-Rule" id="MF_00743"/>
    </source>
</evidence>
<dbReference type="SUPFAM" id="SSF48557">
    <property type="entry name" value="L-aspartase-like"/>
    <property type="match status" value="1"/>
</dbReference>
<feature type="domain" description="Fumarate lyase N-terminal" evidence="4">
    <location>
        <begin position="20"/>
        <end position="350"/>
    </location>
</feature>
<feature type="binding site" evidence="3">
    <location>
        <position position="327"/>
    </location>
    <ligand>
        <name>substrate</name>
    </ligand>
</feature>
<dbReference type="EC" id="4.2.1.2" evidence="3"/>
<dbReference type="InterPro" id="IPR018951">
    <property type="entry name" value="Fumarase_C_C"/>
</dbReference>
<dbReference type="InterPro" id="IPR008948">
    <property type="entry name" value="L-Aspartase-like"/>
</dbReference>
<keyword evidence="2 3" id="KW-0456">Lyase</keyword>
<accession>A0ABR5IK59</accession>
<feature type="binding site" description="in site B" evidence="3">
    <location>
        <begin position="137"/>
        <end position="140"/>
    </location>
    <ligand>
        <name>substrate</name>
    </ligand>
</feature>
<dbReference type="HAMAP" id="MF_00743">
    <property type="entry name" value="FumaraseC"/>
    <property type="match status" value="1"/>
</dbReference>
<dbReference type="PROSITE" id="PS00163">
    <property type="entry name" value="FUMARATE_LYASES"/>
    <property type="match status" value="1"/>
</dbReference>
<dbReference type="NCBIfam" id="NF008909">
    <property type="entry name" value="PRK12273.1"/>
    <property type="match status" value="1"/>
</dbReference>
<dbReference type="Gene3D" id="1.10.40.30">
    <property type="entry name" value="Fumarase/aspartase (C-terminal domain)"/>
    <property type="match status" value="1"/>
</dbReference>
<evidence type="ECO:0000313" key="7">
    <source>
        <dbReference type="Proteomes" id="UP000053900"/>
    </source>
</evidence>
<dbReference type="PRINTS" id="PR00145">
    <property type="entry name" value="ARGSUCLYASE"/>
</dbReference>
<name>A0ABR5IK59_9HYPH</name>
<comment type="catalytic activity">
    <reaction evidence="3">
        <text>(S)-malate = fumarate + H2O</text>
        <dbReference type="Rhea" id="RHEA:12460"/>
        <dbReference type="ChEBI" id="CHEBI:15377"/>
        <dbReference type="ChEBI" id="CHEBI:15589"/>
        <dbReference type="ChEBI" id="CHEBI:29806"/>
        <dbReference type="EC" id="4.2.1.2"/>
    </reaction>
</comment>
<reference evidence="6 7" key="1">
    <citation type="submission" date="2015-07" db="EMBL/GenBank/DDBJ databases">
        <title>Draft genome of Enhydrobacter aerosaccus.</title>
        <authorList>
            <person name="Wang X."/>
        </authorList>
    </citation>
    <scope>NUCLEOTIDE SEQUENCE [LARGE SCALE GENOMIC DNA]</scope>
    <source>
        <strain evidence="6 7">CGMCC9176</strain>
    </source>
</reference>
<dbReference type="PRINTS" id="PR00149">
    <property type="entry name" value="FUMRATELYASE"/>
</dbReference>
<dbReference type="PANTHER" id="PTHR11444:SF1">
    <property type="entry name" value="FUMARATE HYDRATASE, MITOCHONDRIAL"/>
    <property type="match status" value="1"/>
</dbReference>
<dbReference type="InterPro" id="IPR005677">
    <property type="entry name" value="Fum_hydII"/>
</dbReference>
<organism evidence="6 7">
    <name type="scientific">Enhydrobacter aerosaccus</name>
    <dbReference type="NCBI Taxonomy" id="225324"/>
    <lineage>
        <taxon>Bacteria</taxon>
        <taxon>Pseudomonadati</taxon>
        <taxon>Pseudomonadota</taxon>
        <taxon>Alphaproteobacteria</taxon>
        <taxon>Hyphomicrobiales</taxon>
        <taxon>Enhydrobacter</taxon>
    </lineage>
</organism>
<evidence type="ECO:0000259" key="4">
    <source>
        <dbReference type="Pfam" id="PF00206"/>
    </source>
</evidence>
<evidence type="ECO:0000313" key="6">
    <source>
        <dbReference type="EMBL" id="KND20330.1"/>
    </source>
</evidence>
<dbReference type="InterPro" id="IPR024083">
    <property type="entry name" value="Fumarase/histidase_N"/>
</dbReference>
<feature type="binding site" evidence="3">
    <location>
        <position position="195"/>
    </location>
    <ligand>
        <name>substrate</name>
    </ligand>
</feature>
<dbReference type="PANTHER" id="PTHR11444">
    <property type="entry name" value="ASPARTATEAMMONIA/ARGININOSUCCINATE/ADENYLOSUCCINATE LYASE"/>
    <property type="match status" value="1"/>
</dbReference>
<keyword evidence="7" id="KW-1185">Reference proteome</keyword>
<keyword evidence="3" id="KW-0816">Tricarboxylic acid cycle</keyword>
<dbReference type="NCBIfam" id="TIGR00979">
    <property type="entry name" value="fumC_II"/>
    <property type="match status" value="1"/>
</dbReference>
<comment type="pathway">
    <text evidence="3">Carbohydrate metabolism; tricarboxylic acid cycle; (S)-malate from fumarate: step 1/1.</text>
</comment>
<comment type="subunit">
    <text evidence="3">Homotetramer.</text>
</comment>